<dbReference type="Proteomes" id="UP001154312">
    <property type="component" value="Unassembled WGS sequence"/>
</dbReference>
<dbReference type="InterPro" id="IPR025354">
    <property type="entry name" value="DUF4258"/>
</dbReference>
<keyword evidence="2" id="KW-1185">Reference proteome</keyword>
<dbReference type="Pfam" id="PF14076">
    <property type="entry name" value="DUF4258"/>
    <property type="match status" value="1"/>
</dbReference>
<organism evidence="1 2">
    <name type="scientific">Pelotomaculum isophthalicicum JI</name>
    <dbReference type="NCBI Taxonomy" id="947010"/>
    <lineage>
        <taxon>Bacteria</taxon>
        <taxon>Bacillati</taxon>
        <taxon>Bacillota</taxon>
        <taxon>Clostridia</taxon>
        <taxon>Eubacteriales</taxon>
        <taxon>Desulfotomaculaceae</taxon>
        <taxon>Pelotomaculum</taxon>
    </lineage>
</organism>
<dbReference type="RefSeq" id="WP_277444967.1">
    <property type="nucleotide sequence ID" value="NZ_JAKOAV010000032.1"/>
</dbReference>
<gene>
    <name evidence="1" type="ORF">L7E55_14225</name>
</gene>
<comment type="caution">
    <text evidence="1">The sequence shown here is derived from an EMBL/GenBank/DDBJ whole genome shotgun (WGS) entry which is preliminary data.</text>
</comment>
<evidence type="ECO:0000313" key="2">
    <source>
        <dbReference type="Proteomes" id="UP001154312"/>
    </source>
</evidence>
<accession>A0A9X4H5B4</accession>
<dbReference type="EMBL" id="JAKOAV010000032">
    <property type="protein sequence ID" value="MDF9409498.1"/>
    <property type="molecule type" value="Genomic_DNA"/>
</dbReference>
<proteinExistence type="predicted"/>
<sequence>MEIHFTKHAKGQLKERGLAEEIVIETLLNPEQAFYQEPDVFVSQRRYRLKGKEYLIRVASKRNGEILVVLTAYRTSKISKYWRYDL</sequence>
<name>A0A9X4H5B4_9FIRM</name>
<dbReference type="AlphaFoldDB" id="A0A9X4H5B4"/>
<protein>
    <submittedName>
        <fullName evidence="1">DUF4258 domain-containing protein</fullName>
    </submittedName>
</protein>
<evidence type="ECO:0000313" key="1">
    <source>
        <dbReference type="EMBL" id="MDF9409498.1"/>
    </source>
</evidence>
<reference evidence="1" key="1">
    <citation type="submission" date="2022-02" db="EMBL/GenBank/DDBJ databases">
        <authorList>
            <person name="Leng L."/>
        </authorList>
    </citation>
    <scope>NUCLEOTIDE SEQUENCE</scope>
    <source>
        <strain evidence="1">JI</strain>
    </source>
</reference>